<accession>A0A8W8NLG7</accession>
<evidence type="ECO:0000256" key="2">
    <source>
        <dbReference type="SAM" id="SignalP"/>
    </source>
</evidence>
<keyword evidence="4" id="KW-1185">Reference proteome</keyword>
<feature type="signal peptide" evidence="2">
    <location>
        <begin position="1"/>
        <end position="19"/>
    </location>
</feature>
<dbReference type="EnsemblMetazoa" id="G5790.4">
    <property type="protein sequence ID" value="G5790.4:cds"/>
    <property type="gene ID" value="G5790"/>
</dbReference>
<dbReference type="KEGG" id="crg:105324772"/>
<protein>
    <submittedName>
        <fullName evidence="3">Uncharacterized protein</fullName>
    </submittedName>
</protein>
<dbReference type="RefSeq" id="XP_011422249.2">
    <property type="nucleotide sequence ID" value="XM_011423947.4"/>
</dbReference>
<dbReference type="GeneID" id="105324772"/>
<dbReference type="EnsemblMetazoa" id="G5790.2">
    <property type="protein sequence ID" value="G5790.2:cds"/>
    <property type="gene ID" value="G5790"/>
</dbReference>
<dbReference type="OMA" id="MYPDESE"/>
<dbReference type="EnsemblMetazoa" id="G5790.3">
    <property type="protein sequence ID" value="G5790.3:cds"/>
    <property type="gene ID" value="G5790"/>
</dbReference>
<dbReference type="Proteomes" id="UP000005408">
    <property type="component" value="Unassembled WGS sequence"/>
</dbReference>
<feature type="compositionally biased region" description="Polar residues" evidence="1">
    <location>
        <begin position="226"/>
        <end position="240"/>
    </location>
</feature>
<evidence type="ECO:0000313" key="4">
    <source>
        <dbReference type="Proteomes" id="UP000005408"/>
    </source>
</evidence>
<proteinExistence type="predicted"/>
<reference evidence="3" key="1">
    <citation type="submission" date="2022-08" db="UniProtKB">
        <authorList>
            <consortium name="EnsemblMetazoa"/>
        </authorList>
    </citation>
    <scope>IDENTIFICATION</scope>
    <source>
        <strain evidence="3">05x7-T-G4-1.051#20</strain>
    </source>
</reference>
<dbReference type="AlphaFoldDB" id="A0A8W8NLG7"/>
<name>A0A8W8NLG7_MAGGI</name>
<sequence length="253" mass="29167">MKYSVHFILLLQFLQMVWGSADSIDESHSRVRRGGLSMLRLGRGLQMLRLGKRGMPMLRLGRSNGLSETDEDFMYPDESELDEGRRQVPLPRYGKDLQQQLQLEWLQSVLDSDLENNGVRIIRPAGRPGRFRRSLKEDNSEEKDSEERHIPHPRIGRLIQLDDLKYPTSNLGSYYLTDSNVYTDKRGMPMLRLGRGMPMLRLGKRLQADDSKRGMPMLRLGKRTNVQADSASQQETNQNKRGMPMLRLGRNAN</sequence>
<evidence type="ECO:0000313" key="3">
    <source>
        <dbReference type="EnsemblMetazoa" id="G5790.2:cds"/>
    </source>
</evidence>
<organism evidence="3 4">
    <name type="scientific">Magallana gigas</name>
    <name type="common">Pacific oyster</name>
    <name type="synonym">Crassostrea gigas</name>
    <dbReference type="NCBI Taxonomy" id="29159"/>
    <lineage>
        <taxon>Eukaryota</taxon>
        <taxon>Metazoa</taxon>
        <taxon>Spiralia</taxon>
        <taxon>Lophotrochozoa</taxon>
        <taxon>Mollusca</taxon>
        <taxon>Bivalvia</taxon>
        <taxon>Autobranchia</taxon>
        <taxon>Pteriomorphia</taxon>
        <taxon>Ostreida</taxon>
        <taxon>Ostreoidea</taxon>
        <taxon>Ostreidae</taxon>
        <taxon>Magallana</taxon>
    </lineage>
</organism>
<evidence type="ECO:0000256" key="1">
    <source>
        <dbReference type="SAM" id="MobiDB-lite"/>
    </source>
</evidence>
<feature type="chain" id="PRO_5042432141" evidence="2">
    <location>
        <begin position="20"/>
        <end position="253"/>
    </location>
</feature>
<feature type="region of interest" description="Disordered" evidence="1">
    <location>
        <begin position="130"/>
        <end position="154"/>
    </location>
</feature>
<feature type="region of interest" description="Disordered" evidence="1">
    <location>
        <begin position="226"/>
        <end position="253"/>
    </location>
</feature>
<dbReference type="OrthoDB" id="6120461at2759"/>
<keyword evidence="2" id="KW-0732">Signal</keyword>